<organism evidence="2 3">
    <name type="scientific">Ficus carica</name>
    <name type="common">Common fig</name>
    <dbReference type="NCBI Taxonomy" id="3494"/>
    <lineage>
        <taxon>Eukaryota</taxon>
        <taxon>Viridiplantae</taxon>
        <taxon>Streptophyta</taxon>
        <taxon>Embryophyta</taxon>
        <taxon>Tracheophyta</taxon>
        <taxon>Spermatophyta</taxon>
        <taxon>Magnoliopsida</taxon>
        <taxon>eudicotyledons</taxon>
        <taxon>Gunneridae</taxon>
        <taxon>Pentapetalae</taxon>
        <taxon>rosids</taxon>
        <taxon>fabids</taxon>
        <taxon>Rosales</taxon>
        <taxon>Moraceae</taxon>
        <taxon>Ficeae</taxon>
        <taxon>Ficus</taxon>
    </lineage>
</organism>
<reference evidence="2" key="1">
    <citation type="submission" date="2023-07" db="EMBL/GenBank/DDBJ databases">
        <title>draft genome sequence of fig (Ficus carica).</title>
        <authorList>
            <person name="Takahashi T."/>
            <person name="Nishimura K."/>
        </authorList>
    </citation>
    <scope>NUCLEOTIDE SEQUENCE</scope>
</reference>
<dbReference type="PANTHER" id="PTHR47074">
    <property type="entry name" value="BNAC02G40300D PROTEIN"/>
    <property type="match status" value="1"/>
</dbReference>
<protein>
    <recommendedName>
        <fullName evidence="1">RNase H type-1 domain-containing protein</fullName>
    </recommendedName>
</protein>
<dbReference type="PANTHER" id="PTHR47074:SF48">
    <property type="entry name" value="POLYNUCLEOTIDYL TRANSFERASE, RIBONUCLEASE H-LIKE SUPERFAMILY PROTEIN"/>
    <property type="match status" value="1"/>
</dbReference>
<dbReference type="InterPro" id="IPR002156">
    <property type="entry name" value="RNaseH_domain"/>
</dbReference>
<dbReference type="InterPro" id="IPR052929">
    <property type="entry name" value="RNase_H-like_EbsB-rel"/>
</dbReference>
<dbReference type="GO" id="GO:0003676">
    <property type="term" value="F:nucleic acid binding"/>
    <property type="evidence" value="ECO:0007669"/>
    <property type="project" value="InterPro"/>
</dbReference>
<name>A0AA88E8T3_FICCA</name>
<proteinExistence type="predicted"/>
<sequence length="179" mass="19480">MVLWFVWKDRNLLTHGGHPRDASDILEAASVWLGDYPAARGCLGETDIGSASIDQHWKAPMSGLLKLNADASVFKDCDVVGIGGIIRNSEGQVIGAIAKKLSGLFFPYAAECLAIRKGILFAKQQGLNISSMESGFSNAVKAVDEHFLFAVESPIVNDIKILMVETSGGKLFGWMLFYW</sequence>
<comment type="caution">
    <text evidence="2">The sequence shown here is derived from an EMBL/GenBank/DDBJ whole genome shotgun (WGS) entry which is preliminary data.</text>
</comment>
<dbReference type="Proteomes" id="UP001187192">
    <property type="component" value="Unassembled WGS sequence"/>
</dbReference>
<keyword evidence="3" id="KW-1185">Reference proteome</keyword>
<dbReference type="EMBL" id="BTGU01001060">
    <property type="protein sequence ID" value="GMN70202.1"/>
    <property type="molecule type" value="Genomic_DNA"/>
</dbReference>
<dbReference type="Pfam" id="PF13456">
    <property type="entry name" value="RVT_3"/>
    <property type="match status" value="1"/>
</dbReference>
<evidence type="ECO:0000313" key="3">
    <source>
        <dbReference type="Proteomes" id="UP001187192"/>
    </source>
</evidence>
<dbReference type="CDD" id="cd06222">
    <property type="entry name" value="RNase_H_like"/>
    <property type="match status" value="1"/>
</dbReference>
<dbReference type="InterPro" id="IPR044730">
    <property type="entry name" value="RNase_H-like_dom_plant"/>
</dbReference>
<gene>
    <name evidence="2" type="ORF">TIFTF001_039242</name>
</gene>
<dbReference type="AlphaFoldDB" id="A0AA88E8T3"/>
<feature type="domain" description="RNase H type-1" evidence="1">
    <location>
        <begin position="68"/>
        <end position="160"/>
    </location>
</feature>
<evidence type="ECO:0000259" key="1">
    <source>
        <dbReference type="Pfam" id="PF13456"/>
    </source>
</evidence>
<accession>A0AA88E8T3</accession>
<evidence type="ECO:0000313" key="2">
    <source>
        <dbReference type="EMBL" id="GMN70202.1"/>
    </source>
</evidence>
<dbReference type="GO" id="GO:0004523">
    <property type="term" value="F:RNA-DNA hybrid ribonuclease activity"/>
    <property type="evidence" value="ECO:0007669"/>
    <property type="project" value="InterPro"/>
</dbReference>